<sequence length="776" mass="84739">MTRFIQKNSDLHINHWCPAHWKQLHYRFSCVKSAVGSQLMTMEWLYLIVLLWHFEGVRGQGGQHLVQLGVGCDSYSMLQPWNTSSNEAYSLVYSAQEFLKKGAGLFVIHFSSFQLPINDLVVIRGLPKSVNASLKLNQSIVAIETANKVDPVAVLVLSGQNASGAFYSRPVKGEGFEVQLYQKTTSSPRPTSSSTLECMGFLIDKYRFVDLKEAKHLEAMQQNVNISFSRSRNHTNTTHARRLFNDESICGVDESQDAACFALNGGTMKSMFTQSRPVARLSIVKNSGFNVAYCTGFLVGCEGHLLTNQHCIRNWLDAMNTHVEVLAQATSCPEGKLSTKEICDGQSSCAGQVLASSTRLVAVSETLDYALILLGSTSSESAKIAYSVGYLRLRSTGPVQDEVIFIPQYPLGHGKRIAAVSNGSPGKIDSVRGVEACGESDVGYYMDTQEGSSGSPVIAIKDFAVVALHHCGGCLNGGVSIPLLLHDLYQKKVLPRYAGHELIVHDIDPKTIANLTARKDFLRLVQKPSKVASQCDTIITMLPTKSSIQEVYLSPETGLLTRLRSSHVLIDSSTTCPMFTKELGKVVRNGEPNAIFMDAPVSGGTMGARNKTLTFMVGAENELHYERIKPILELMGRNIVHCGENGTGQIAKICNNLAFAIQMASVSEATLLGTTLGLDPKVLQNIMNTSTSECFTSTTYHPYPGLNKEAPSSNGYKEGFATSLCRKDLGLAVDCANQTEVALPLTFALHQIYSLMVRQGHGSKDFSFLLPFLKKA</sequence>
<evidence type="ECO:0000256" key="5">
    <source>
        <dbReference type="ARBA" id="ARBA00023002"/>
    </source>
</evidence>
<keyword evidence="5" id="KW-0560">Oxidoreductase</keyword>
<feature type="domain" description="3-hydroxyisobutyrate dehydrogenase-like NAD-binding" evidence="10">
    <location>
        <begin position="646"/>
        <end position="770"/>
    </location>
</feature>
<dbReference type="GO" id="GO:0051287">
    <property type="term" value="F:NAD binding"/>
    <property type="evidence" value="ECO:0007669"/>
    <property type="project" value="InterPro"/>
</dbReference>
<dbReference type="SUPFAM" id="SSF50494">
    <property type="entry name" value="Trypsin-like serine proteases"/>
    <property type="match status" value="1"/>
</dbReference>
<keyword evidence="6" id="KW-0843">Virulence</keyword>
<accession>A0A024G4N0</accession>
<evidence type="ECO:0000256" key="3">
    <source>
        <dbReference type="ARBA" id="ARBA00012991"/>
    </source>
</evidence>
<comment type="catalytic activity">
    <reaction evidence="8">
        <text>3-hydroxy-2-methylpropanoate + NAD(+) = 2-methyl-3-oxopropanoate + NADH + H(+)</text>
        <dbReference type="Rhea" id="RHEA:17681"/>
        <dbReference type="ChEBI" id="CHEBI:11805"/>
        <dbReference type="ChEBI" id="CHEBI:15378"/>
        <dbReference type="ChEBI" id="CHEBI:57540"/>
        <dbReference type="ChEBI" id="CHEBI:57700"/>
        <dbReference type="ChEBI" id="CHEBI:57945"/>
        <dbReference type="EC" id="1.1.1.31"/>
    </reaction>
</comment>
<evidence type="ECO:0000256" key="4">
    <source>
        <dbReference type="ARBA" id="ARBA00022456"/>
    </source>
</evidence>
<dbReference type="EC" id="1.1.1.31" evidence="3"/>
<comment type="pathway">
    <text evidence="1">Amino-acid degradation; L-valine degradation.</text>
</comment>
<dbReference type="PANTHER" id="PTHR22981">
    <property type="entry name" value="3-HYDROXYISOBUTYRATE DEHYDROGENASE-RELATED"/>
    <property type="match status" value="1"/>
</dbReference>
<dbReference type="STRING" id="65357.A0A024G4N0"/>
<dbReference type="Gene3D" id="3.40.50.720">
    <property type="entry name" value="NAD(P)-binding Rossmann-like Domain"/>
    <property type="match status" value="1"/>
</dbReference>
<keyword evidence="4" id="KW-0101">Branched-chain amino acid catabolism</keyword>
<evidence type="ECO:0000256" key="7">
    <source>
        <dbReference type="ARBA" id="ARBA00023027"/>
    </source>
</evidence>
<dbReference type="Pfam" id="PF13365">
    <property type="entry name" value="Trypsin_2"/>
    <property type="match status" value="1"/>
</dbReference>
<dbReference type="InterPro" id="IPR029154">
    <property type="entry name" value="HIBADH-like_NADP-bd"/>
</dbReference>
<dbReference type="SUPFAM" id="SSF48179">
    <property type="entry name" value="6-phosphogluconate dehydrogenase C-terminal domain-like"/>
    <property type="match status" value="1"/>
</dbReference>
<evidence type="ECO:0000256" key="8">
    <source>
        <dbReference type="ARBA" id="ARBA00049197"/>
    </source>
</evidence>
<dbReference type="Proteomes" id="UP000053237">
    <property type="component" value="Unassembled WGS sequence"/>
</dbReference>
<reference evidence="11 12" key="1">
    <citation type="submission" date="2012-05" db="EMBL/GenBank/DDBJ databases">
        <title>Recombination and specialization in a pathogen metapopulation.</title>
        <authorList>
            <person name="Gardiner A."/>
            <person name="Kemen E."/>
            <person name="Schultz-Larsen T."/>
            <person name="MacLean D."/>
            <person name="Van Oosterhout C."/>
            <person name="Jones J.D.G."/>
        </authorList>
    </citation>
    <scope>NUCLEOTIDE SEQUENCE [LARGE SCALE GENOMIC DNA]</scope>
    <source>
        <strain evidence="11 12">Ac Nc2</strain>
    </source>
</reference>
<evidence type="ECO:0000259" key="10">
    <source>
        <dbReference type="Pfam" id="PF14833"/>
    </source>
</evidence>
<dbReference type="Pfam" id="PF03446">
    <property type="entry name" value="NAD_binding_2"/>
    <property type="match status" value="1"/>
</dbReference>
<dbReference type="OrthoDB" id="435038at2759"/>
<dbReference type="FunFam" id="1.10.1040.10:FF:000006">
    <property type="entry name" value="3-hydroxyisobutyrate dehydrogenase"/>
    <property type="match status" value="1"/>
</dbReference>
<dbReference type="Gene3D" id="2.40.10.10">
    <property type="entry name" value="Trypsin-like serine proteases"/>
    <property type="match status" value="2"/>
</dbReference>
<dbReference type="InterPro" id="IPR013328">
    <property type="entry name" value="6PGD_dom2"/>
</dbReference>
<name>A0A024G4N0_9STRA</name>
<comment type="similarity">
    <text evidence="2">Belongs to the HIBADH-related family. 3-hydroxyisobutyrate dehydrogenase subfamily.</text>
</comment>
<dbReference type="SUPFAM" id="SSF51735">
    <property type="entry name" value="NAD(P)-binding Rossmann-fold domains"/>
    <property type="match status" value="1"/>
</dbReference>
<evidence type="ECO:0000256" key="2">
    <source>
        <dbReference type="ARBA" id="ARBA00006013"/>
    </source>
</evidence>
<evidence type="ECO:0000256" key="1">
    <source>
        <dbReference type="ARBA" id="ARBA00005109"/>
    </source>
</evidence>
<dbReference type="InterPro" id="IPR043504">
    <property type="entry name" value="Peptidase_S1_PA_chymotrypsin"/>
</dbReference>
<keyword evidence="12" id="KW-1185">Reference proteome</keyword>
<feature type="domain" description="6-phosphogluconate dehydrogenase NADP-binding" evidence="9">
    <location>
        <begin position="498"/>
        <end position="643"/>
    </location>
</feature>
<dbReference type="GO" id="GO:0006574">
    <property type="term" value="P:L-valine catabolic process"/>
    <property type="evidence" value="ECO:0007669"/>
    <property type="project" value="TreeGrafter"/>
</dbReference>
<dbReference type="InterPro" id="IPR008927">
    <property type="entry name" value="6-PGluconate_DH-like_C_sf"/>
</dbReference>
<dbReference type="InterPro" id="IPR036291">
    <property type="entry name" value="NAD(P)-bd_dom_sf"/>
</dbReference>
<dbReference type="AlphaFoldDB" id="A0A024G4N0"/>
<comment type="caution">
    <text evidence="11">The sequence shown here is derived from an EMBL/GenBank/DDBJ whole genome shotgun (WGS) entry which is preliminary data.</text>
</comment>
<evidence type="ECO:0000313" key="11">
    <source>
        <dbReference type="EMBL" id="CCI41632.1"/>
    </source>
</evidence>
<dbReference type="InterPro" id="IPR009003">
    <property type="entry name" value="Peptidase_S1_PA"/>
</dbReference>
<evidence type="ECO:0000313" key="12">
    <source>
        <dbReference type="Proteomes" id="UP000053237"/>
    </source>
</evidence>
<dbReference type="GO" id="GO:0008442">
    <property type="term" value="F:3-hydroxyisobutyrate dehydrogenase activity"/>
    <property type="evidence" value="ECO:0007669"/>
    <property type="project" value="UniProtKB-EC"/>
</dbReference>
<dbReference type="InParanoid" id="A0A024G4N0"/>
<dbReference type="Pfam" id="PF14833">
    <property type="entry name" value="NAD_binding_11"/>
    <property type="match status" value="1"/>
</dbReference>
<gene>
    <name evidence="11" type="ORF">BN9_024160</name>
</gene>
<dbReference type="InterPro" id="IPR006115">
    <property type="entry name" value="6PGDH_NADP-bd"/>
</dbReference>
<keyword evidence="7" id="KW-0520">NAD</keyword>
<proteinExistence type="inferred from homology"/>
<evidence type="ECO:0000256" key="6">
    <source>
        <dbReference type="ARBA" id="ARBA00023026"/>
    </source>
</evidence>
<dbReference type="GO" id="GO:0050661">
    <property type="term" value="F:NADP binding"/>
    <property type="evidence" value="ECO:0007669"/>
    <property type="project" value="InterPro"/>
</dbReference>
<dbReference type="PANTHER" id="PTHR22981:SF7">
    <property type="entry name" value="3-HYDROXYISOBUTYRATE DEHYDROGENASE, MITOCHONDRIAL"/>
    <property type="match status" value="1"/>
</dbReference>
<dbReference type="Gene3D" id="1.10.1040.10">
    <property type="entry name" value="N-(1-d-carboxylethyl)-l-norvaline Dehydrogenase, domain 2"/>
    <property type="match status" value="1"/>
</dbReference>
<dbReference type="EMBL" id="CAIX01000022">
    <property type="protein sequence ID" value="CCI41632.1"/>
    <property type="molecule type" value="Genomic_DNA"/>
</dbReference>
<protein>
    <recommendedName>
        <fullName evidence="3">3-hydroxyisobutyrate dehydrogenase</fullName>
        <ecNumber evidence="3">1.1.1.31</ecNumber>
    </recommendedName>
</protein>
<evidence type="ECO:0000259" key="9">
    <source>
        <dbReference type="Pfam" id="PF03446"/>
    </source>
</evidence>
<organism evidence="11 12">
    <name type="scientific">Albugo candida</name>
    <dbReference type="NCBI Taxonomy" id="65357"/>
    <lineage>
        <taxon>Eukaryota</taxon>
        <taxon>Sar</taxon>
        <taxon>Stramenopiles</taxon>
        <taxon>Oomycota</taxon>
        <taxon>Peronosporomycetes</taxon>
        <taxon>Albuginales</taxon>
        <taxon>Albuginaceae</taxon>
        <taxon>Albugo</taxon>
    </lineage>
</organism>